<comment type="caution">
    <text evidence="1">The sequence shown here is derived from an EMBL/GenBank/DDBJ whole genome shotgun (WGS) entry which is preliminary data.</text>
</comment>
<organism evidence="1 2">
    <name type="scientific">Russula ochroleuca</name>
    <dbReference type="NCBI Taxonomy" id="152965"/>
    <lineage>
        <taxon>Eukaryota</taxon>
        <taxon>Fungi</taxon>
        <taxon>Dikarya</taxon>
        <taxon>Basidiomycota</taxon>
        <taxon>Agaricomycotina</taxon>
        <taxon>Agaricomycetes</taxon>
        <taxon>Russulales</taxon>
        <taxon>Russulaceae</taxon>
        <taxon>Russula</taxon>
    </lineage>
</organism>
<dbReference type="OrthoDB" id="448946at2759"/>
<protein>
    <submittedName>
        <fullName evidence="1">Uncharacterized protein</fullName>
    </submittedName>
</protein>
<evidence type="ECO:0000313" key="1">
    <source>
        <dbReference type="EMBL" id="KAF8477618.1"/>
    </source>
</evidence>
<feature type="non-terminal residue" evidence="1">
    <location>
        <position position="1"/>
    </location>
</feature>
<sequence>SHSTVYGFLCTHINTCVLDILKSFEKVHLGKLKSSASLMHNLGLDGLDTVALRRGSPSRFPDEEADAIQMVQHN</sequence>
<reference evidence="1" key="1">
    <citation type="submission" date="2019-10" db="EMBL/GenBank/DDBJ databases">
        <authorList>
            <consortium name="DOE Joint Genome Institute"/>
            <person name="Kuo A."/>
            <person name="Miyauchi S."/>
            <person name="Kiss E."/>
            <person name="Drula E."/>
            <person name="Kohler A."/>
            <person name="Sanchez-Garcia M."/>
            <person name="Andreopoulos B."/>
            <person name="Barry K.W."/>
            <person name="Bonito G."/>
            <person name="Buee M."/>
            <person name="Carver A."/>
            <person name="Chen C."/>
            <person name="Cichocki N."/>
            <person name="Clum A."/>
            <person name="Culley D."/>
            <person name="Crous P.W."/>
            <person name="Fauchery L."/>
            <person name="Girlanda M."/>
            <person name="Hayes R."/>
            <person name="Keri Z."/>
            <person name="LaButti K."/>
            <person name="Lipzen A."/>
            <person name="Lombard V."/>
            <person name="Magnuson J."/>
            <person name="Maillard F."/>
            <person name="Morin E."/>
            <person name="Murat C."/>
            <person name="Nolan M."/>
            <person name="Ohm R."/>
            <person name="Pangilinan J."/>
            <person name="Pereira M."/>
            <person name="Perotto S."/>
            <person name="Peter M."/>
            <person name="Riley R."/>
            <person name="Sitrit Y."/>
            <person name="Stielow B."/>
            <person name="Szollosi G."/>
            <person name="Zifcakova L."/>
            <person name="Stursova M."/>
            <person name="Spatafora J.W."/>
            <person name="Tedersoo L."/>
            <person name="Vaario L.-M."/>
            <person name="Yamada A."/>
            <person name="Yan M."/>
            <person name="Wang P."/>
            <person name="Xu J."/>
            <person name="Bruns T."/>
            <person name="Baldrian P."/>
            <person name="Vilgalys R."/>
            <person name="Henrissat B."/>
            <person name="Grigoriev I.V."/>
            <person name="Hibbett D."/>
            <person name="Nagy L.G."/>
            <person name="Martin F.M."/>
        </authorList>
    </citation>
    <scope>NUCLEOTIDE SEQUENCE</scope>
    <source>
        <strain evidence="1">Prilba</strain>
    </source>
</reference>
<dbReference type="InterPro" id="IPR036736">
    <property type="entry name" value="ACP-like_sf"/>
</dbReference>
<name>A0A9P5T681_9AGAM</name>
<gene>
    <name evidence="1" type="ORF">DFH94DRAFT_634348</name>
</gene>
<keyword evidence="2" id="KW-1185">Reference proteome</keyword>
<evidence type="ECO:0000313" key="2">
    <source>
        <dbReference type="Proteomes" id="UP000759537"/>
    </source>
</evidence>
<dbReference type="Proteomes" id="UP000759537">
    <property type="component" value="Unassembled WGS sequence"/>
</dbReference>
<proteinExistence type="predicted"/>
<dbReference type="EMBL" id="WHVB01000013">
    <property type="protein sequence ID" value="KAF8477618.1"/>
    <property type="molecule type" value="Genomic_DNA"/>
</dbReference>
<dbReference type="Gene3D" id="1.10.1200.10">
    <property type="entry name" value="ACP-like"/>
    <property type="match status" value="1"/>
</dbReference>
<accession>A0A9P5T681</accession>
<reference evidence="1" key="2">
    <citation type="journal article" date="2020" name="Nat. Commun.">
        <title>Large-scale genome sequencing of mycorrhizal fungi provides insights into the early evolution of symbiotic traits.</title>
        <authorList>
            <person name="Miyauchi S."/>
            <person name="Kiss E."/>
            <person name="Kuo A."/>
            <person name="Drula E."/>
            <person name="Kohler A."/>
            <person name="Sanchez-Garcia M."/>
            <person name="Morin E."/>
            <person name="Andreopoulos B."/>
            <person name="Barry K.W."/>
            <person name="Bonito G."/>
            <person name="Buee M."/>
            <person name="Carver A."/>
            <person name="Chen C."/>
            <person name="Cichocki N."/>
            <person name="Clum A."/>
            <person name="Culley D."/>
            <person name="Crous P.W."/>
            <person name="Fauchery L."/>
            <person name="Girlanda M."/>
            <person name="Hayes R.D."/>
            <person name="Keri Z."/>
            <person name="LaButti K."/>
            <person name="Lipzen A."/>
            <person name="Lombard V."/>
            <person name="Magnuson J."/>
            <person name="Maillard F."/>
            <person name="Murat C."/>
            <person name="Nolan M."/>
            <person name="Ohm R.A."/>
            <person name="Pangilinan J."/>
            <person name="Pereira M.F."/>
            <person name="Perotto S."/>
            <person name="Peter M."/>
            <person name="Pfister S."/>
            <person name="Riley R."/>
            <person name="Sitrit Y."/>
            <person name="Stielow J.B."/>
            <person name="Szollosi G."/>
            <person name="Zifcakova L."/>
            <person name="Stursova M."/>
            <person name="Spatafora J.W."/>
            <person name="Tedersoo L."/>
            <person name="Vaario L.M."/>
            <person name="Yamada A."/>
            <person name="Yan M."/>
            <person name="Wang P."/>
            <person name="Xu J."/>
            <person name="Bruns T."/>
            <person name="Baldrian P."/>
            <person name="Vilgalys R."/>
            <person name="Dunand C."/>
            <person name="Henrissat B."/>
            <person name="Grigoriev I.V."/>
            <person name="Hibbett D."/>
            <person name="Nagy L.G."/>
            <person name="Martin F.M."/>
        </authorList>
    </citation>
    <scope>NUCLEOTIDE SEQUENCE</scope>
    <source>
        <strain evidence="1">Prilba</strain>
    </source>
</reference>
<dbReference type="AlphaFoldDB" id="A0A9P5T681"/>